<proteinExistence type="predicted"/>
<sequence>MVVMSNYIEVCVLHPVTGKGCIQGHLLCAVFLSWSGSVHTWQVLSGFPHPDVQGCSHTDYICRYTVCIYITPDHPYPFILQSVCI</sequence>
<gene>
    <name evidence="1" type="ORF">GDO81_017913</name>
</gene>
<name>A0AAV7A3B9_ENGPU</name>
<comment type="caution">
    <text evidence="1">The sequence shown here is derived from an EMBL/GenBank/DDBJ whole genome shotgun (WGS) entry which is preliminary data.</text>
</comment>
<evidence type="ECO:0000313" key="2">
    <source>
        <dbReference type="Proteomes" id="UP000824782"/>
    </source>
</evidence>
<reference evidence="1" key="1">
    <citation type="thesis" date="2020" institute="ProQuest LLC" country="789 East Eisenhower Parkway, Ann Arbor, MI, USA">
        <title>Comparative Genomics and Chromosome Evolution.</title>
        <authorList>
            <person name="Mudd A.B."/>
        </authorList>
    </citation>
    <scope>NUCLEOTIDE SEQUENCE</scope>
    <source>
        <strain evidence="1">237g6f4</strain>
        <tissue evidence="1">Blood</tissue>
    </source>
</reference>
<dbReference type="AlphaFoldDB" id="A0AAV7A3B9"/>
<evidence type="ECO:0000313" key="1">
    <source>
        <dbReference type="EMBL" id="KAG8556074.1"/>
    </source>
</evidence>
<dbReference type="Proteomes" id="UP000824782">
    <property type="component" value="Unassembled WGS sequence"/>
</dbReference>
<keyword evidence="2" id="KW-1185">Reference proteome</keyword>
<dbReference type="EMBL" id="WNYA01000009">
    <property type="protein sequence ID" value="KAG8556074.1"/>
    <property type="molecule type" value="Genomic_DNA"/>
</dbReference>
<organism evidence="1 2">
    <name type="scientific">Engystomops pustulosus</name>
    <name type="common">Tungara frog</name>
    <name type="synonym">Physalaemus pustulosus</name>
    <dbReference type="NCBI Taxonomy" id="76066"/>
    <lineage>
        <taxon>Eukaryota</taxon>
        <taxon>Metazoa</taxon>
        <taxon>Chordata</taxon>
        <taxon>Craniata</taxon>
        <taxon>Vertebrata</taxon>
        <taxon>Euteleostomi</taxon>
        <taxon>Amphibia</taxon>
        <taxon>Batrachia</taxon>
        <taxon>Anura</taxon>
        <taxon>Neobatrachia</taxon>
        <taxon>Hyloidea</taxon>
        <taxon>Leptodactylidae</taxon>
        <taxon>Leiuperinae</taxon>
        <taxon>Engystomops</taxon>
    </lineage>
</organism>
<accession>A0AAV7A3B9</accession>
<protein>
    <submittedName>
        <fullName evidence="1">Uncharacterized protein</fullName>
    </submittedName>
</protein>